<reference evidence="5" key="1">
    <citation type="submission" date="2022-10" db="EMBL/GenBank/DDBJ databases">
        <title>The WGS of Solirubrobacter ginsenosidimutans DSM 21036.</title>
        <authorList>
            <person name="Jiang Z."/>
        </authorList>
    </citation>
    <scope>NUCLEOTIDE SEQUENCE</scope>
    <source>
        <strain evidence="5">DSM 21036</strain>
    </source>
</reference>
<comment type="caution">
    <text evidence="5">The sequence shown here is derived from an EMBL/GenBank/DDBJ whole genome shotgun (WGS) entry which is preliminary data.</text>
</comment>
<feature type="domain" description="HTH hxlR-type" evidence="4">
    <location>
        <begin position="8"/>
        <end position="107"/>
    </location>
</feature>
<dbReference type="Gene3D" id="1.10.10.10">
    <property type="entry name" value="Winged helix-like DNA-binding domain superfamily/Winged helix DNA-binding domain"/>
    <property type="match status" value="1"/>
</dbReference>
<dbReference type="SUPFAM" id="SSF46785">
    <property type="entry name" value="Winged helix' DNA-binding domain"/>
    <property type="match status" value="1"/>
</dbReference>
<dbReference type="EMBL" id="JAPDOD010000007">
    <property type="protein sequence ID" value="MDA0160830.1"/>
    <property type="molecule type" value="Genomic_DNA"/>
</dbReference>
<organism evidence="5 6">
    <name type="scientific">Solirubrobacter ginsenosidimutans</name>
    <dbReference type="NCBI Taxonomy" id="490573"/>
    <lineage>
        <taxon>Bacteria</taxon>
        <taxon>Bacillati</taxon>
        <taxon>Actinomycetota</taxon>
        <taxon>Thermoleophilia</taxon>
        <taxon>Solirubrobacterales</taxon>
        <taxon>Solirubrobacteraceae</taxon>
        <taxon>Solirubrobacter</taxon>
    </lineage>
</organism>
<evidence type="ECO:0000256" key="3">
    <source>
        <dbReference type="ARBA" id="ARBA00023163"/>
    </source>
</evidence>
<proteinExistence type="predicted"/>
<keyword evidence="3" id="KW-0804">Transcription</keyword>
<dbReference type="PANTHER" id="PTHR33204">
    <property type="entry name" value="TRANSCRIPTIONAL REGULATOR, MARR FAMILY"/>
    <property type="match status" value="1"/>
</dbReference>
<dbReference type="InterPro" id="IPR002577">
    <property type="entry name" value="HTH_HxlR"/>
</dbReference>
<gene>
    <name evidence="5" type="ORF">OM076_11190</name>
</gene>
<dbReference type="Pfam" id="PF01638">
    <property type="entry name" value="HxlR"/>
    <property type="match status" value="1"/>
</dbReference>
<evidence type="ECO:0000256" key="2">
    <source>
        <dbReference type="ARBA" id="ARBA00023125"/>
    </source>
</evidence>
<dbReference type="InterPro" id="IPR036390">
    <property type="entry name" value="WH_DNA-bd_sf"/>
</dbReference>
<accession>A0A9X3RZE7</accession>
<dbReference type="Proteomes" id="UP001149140">
    <property type="component" value="Unassembled WGS sequence"/>
</dbReference>
<dbReference type="PROSITE" id="PS51118">
    <property type="entry name" value="HTH_HXLR"/>
    <property type="match status" value="1"/>
</dbReference>
<evidence type="ECO:0000313" key="6">
    <source>
        <dbReference type="Proteomes" id="UP001149140"/>
    </source>
</evidence>
<keyword evidence="6" id="KW-1185">Reference proteome</keyword>
<evidence type="ECO:0000259" key="4">
    <source>
        <dbReference type="PROSITE" id="PS51118"/>
    </source>
</evidence>
<dbReference type="AlphaFoldDB" id="A0A9X3RZE7"/>
<keyword evidence="1" id="KW-0805">Transcription regulation</keyword>
<dbReference type="InterPro" id="IPR036388">
    <property type="entry name" value="WH-like_DNA-bd_sf"/>
</dbReference>
<dbReference type="GO" id="GO:0003677">
    <property type="term" value="F:DNA binding"/>
    <property type="evidence" value="ECO:0007669"/>
    <property type="project" value="UniProtKB-KW"/>
</dbReference>
<protein>
    <submittedName>
        <fullName evidence="5">Helix-turn-helix transcriptional regulator</fullName>
    </submittedName>
</protein>
<dbReference type="RefSeq" id="WP_270039917.1">
    <property type="nucleotide sequence ID" value="NZ_JAPDOD010000007.1"/>
</dbReference>
<evidence type="ECO:0000256" key="1">
    <source>
        <dbReference type="ARBA" id="ARBA00023015"/>
    </source>
</evidence>
<sequence length="208" mass="22471">MRSYGEYCAIAKSLDVVGDRWTLLIVRELALRGPSRYTDLRGGLPGIATNLLADRLRELEHAGVITREDAPPPIATTLYRLTPRGEDLRPLLDELFRWGLPLMTEQNPEDAVRSHWLAGAIGLMLTDRTPDAPPVTVELRTGDQPIVIETRDGTIHTRLGPAESADATLTGPPKPILGLLLGLLGPADAKAGGVDFGGDTTIIERITA</sequence>
<evidence type="ECO:0000313" key="5">
    <source>
        <dbReference type="EMBL" id="MDA0160830.1"/>
    </source>
</evidence>
<name>A0A9X3RZE7_9ACTN</name>
<keyword evidence="2" id="KW-0238">DNA-binding</keyword>
<dbReference type="PANTHER" id="PTHR33204:SF18">
    <property type="entry name" value="TRANSCRIPTIONAL REGULATORY PROTEIN"/>
    <property type="match status" value="1"/>
</dbReference>